<dbReference type="GO" id="GO:0016491">
    <property type="term" value="F:oxidoreductase activity"/>
    <property type="evidence" value="ECO:0007669"/>
    <property type="project" value="InterPro"/>
</dbReference>
<feature type="transmembrane region" description="Helical" evidence="1">
    <location>
        <begin position="25"/>
        <end position="43"/>
    </location>
</feature>
<dbReference type="SUPFAM" id="SSF56003">
    <property type="entry name" value="Molybdenum cofactor-binding domain"/>
    <property type="match status" value="2"/>
</dbReference>
<comment type="caution">
    <text evidence="3">The sequence shown here is derived from an EMBL/GenBank/DDBJ whole genome shotgun (WGS) entry which is preliminary data.</text>
</comment>
<accession>A0A6N8IWN2</accession>
<dbReference type="InterPro" id="IPR006311">
    <property type="entry name" value="TAT_signal"/>
</dbReference>
<dbReference type="SMART" id="SM01008">
    <property type="entry name" value="Ald_Xan_dh_C"/>
    <property type="match status" value="1"/>
</dbReference>
<dbReference type="PROSITE" id="PS51318">
    <property type="entry name" value="TAT"/>
    <property type="match status" value="1"/>
</dbReference>
<protein>
    <submittedName>
        <fullName evidence="3">Molybdopterin-dependent oxidoreductase</fullName>
    </submittedName>
</protein>
<dbReference type="EMBL" id="WSEL01000006">
    <property type="protein sequence ID" value="MVQ30393.1"/>
    <property type="molecule type" value="Genomic_DNA"/>
</dbReference>
<sequence length="775" mass="81621">MRHVPACARRHQAGRRGRRLKRRTLLLAGTAGAGALLVGWLALPQRSRLGSRALLPAGEGEVALNGWIKVGADGSIVLAMPRSEMGQGVYTALPMLAAEELDVPLSAVRIERAGTDAIYGNVASWVTGLPFHPQEGEREDGFGRVKAARWVVGKVARELGINATGGSTSVADAWEVVRTAAATARATLLGAAALQWRLPVDELSVAGGVVSHPSGRSARYADLAARAAATPPGTVQLKAPQDWRLIGKAVPRLDIPGKVDGRATFGIDVRLPGLKYAAIRLCPLLGGQPGRIDAGRALALPGAERLVLLPALAGSTAGFAVLGRTSWHALRAAAAVDVDWHAPPGPALNTDAISQALEEAVRGGDGFVFHETGDVDAAAAEDTQVVEGWYRAPYLAHATMEPMNCTARVRTGTVEVWVPTQVPSLARDVAARVAGVPADAVTVHVPLLGGGFGRRLEVDYVAQAVRVAMDAGGAPVQLLWSREEDTTHDFYRPMQVARLRAVLGPGGRVDSLAITSAGDAVAPRWMQRAVPALAPPVDLPDKTTAEGLFDLPYAIANQRMAHVATRSGVPVGYWRSVGHSHNAFFSEGFVDELAAAGRVDPVEFRRRLLKGEARHLAVLELAARRGGWGQPLPPGRARGVALHESFGTIVAQVVEVSLEQGAPRVHRVVCALDCGMVVNPGIVAQQMEGAVVFALTAALHGGIDIRGGRVVQRNFTDAPLVTAARAPRVETWIVPSQRPPSGVGESGVPPLAPAVANALFSLTGQRLRSLPLRLE</sequence>
<keyword evidence="1" id="KW-1133">Transmembrane helix</keyword>
<organism evidence="3 4">
    <name type="scientific">Ramlibacter pinisoli</name>
    <dbReference type="NCBI Taxonomy" id="2682844"/>
    <lineage>
        <taxon>Bacteria</taxon>
        <taxon>Pseudomonadati</taxon>
        <taxon>Pseudomonadota</taxon>
        <taxon>Betaproteobacteria</taxon>
        <taxon>Burkholderiales</taxon>
        <taxon>Comamonadaceae</taxon>
        <taxon>Ramlibacter</taxon>
    </lineage>
</organism>
<feature type="domain" description="Aldehyde oxidase/xanthine dehydrogenase a/b hammerhead" evidence="2">
    <location>
        <begin position="260"/>
        <end position="344"/>
    </location>
</feature>
<keyword evidence="1" id="KW-0812">Transmembrane</keyword>
<dbReference type="PIRSF" id="PIRSF036389">
    <property type="entry name" value="IOR_B"/>
    <property type="match status" value="1"/>
</dbReference>
<dbReference type="Pfam" id="PF02738">
    <property type="entry name" value="MoCoBD_1"/>
    <property type="match status" value="1"/>
</dbReference>
<proteinExistence type="predicted"/>
<dbReference type="InterPro" id="IPR012368">
    <property type="entry name" value="OxRdtase_Mopterin-bd_su_IorB"/>
</dbReference>
<dbReference type="InterPro" id="IPR046867">
    <property type="entry name" value="AldOxase/xan_DH_MoCoBD2"/>
</dbReference>
<dbReference type="AlphaFoldDB" id="A0A6N8IWN2"/>
<evidence type="ECO:0000313" key="4">
    <source>
        <dbReference type="Proteomes" id="UP000469385"/>
    </source>
</evidence>
<dbReference type="InterPro" id="IPR036856">
    <property type="entry name" value="Ald_Oxase/Xan_DH_a/b_sf"/>
</dbReference>
<dbReference type="Gene3D" id="3.90.1170.50">
    <property type="entry name" value="Aldehyde oxidase/xanthine dehydrogenase, a/b hammerhead"/>
    <property type="match status" value="1"/>
</dbReference>
<dbReference type="InterPro" id="IPR052516">
    <property type="entry name" value="N-heterocyclic_Hydroxylase"/>
</dbReference>
<dbReference type="Gene3D" id="3.30.365.10">
    <property type="entry name" value="Aldehyde oxidase/xanthine dehydrogenase, molybdopterin binding domain"/>
    <property type="match status" value="4"/>
</dbReference>
<evidence type="ECO:0000313" key="3">
    <source>
        <dbReference type="EMBL" id="MVQ30393.1"/>
    </source>
</evidence>
<dbReference type="PANTHER" id="PTHR47495">
    <property type="entry name" value="ALDEHYDE DEHYDROGENASE"/>
    <property type="match status" value="1"/>
</dbReference>
<evidence type="ECO:0000256" key="1">
    <source>
        <dbReference type="SAM" id="Phobius"/>
    </source>
</evidence>
<dbReference type="InterPro" id="IPR008274">
    <property type="entry name" value="AldOxase/xan_DH_MoCoBD1"/>
</dbReference>
<dbReference type="InterPro" id="IPR037165">
    <property type="entry name" value="AldOxase/xan_DH_Mopterin-bd_sf"/>
</dbReference>
<reference evidence="3 4" key="1">
    <citation type="submission" date="2019-12" db="EMBL/GenBank/DDBJ databases">
        <authorList>
            <person name="Huq M.A."/>
        </authorList>
    </citation>
    <scope>NUCLEOTIDE SEQUENCE [LARGE SCALE GENOMIC DNA]</scope>
    <source>
        <strain evidence="3 4">MAH-25</strain>
    </source>
</reference>
<keyword evidence="4" id="KW-1185">Reference proteome</keyword>
<dbReference type="PANTHER" id="PTHR47495:SF2">
    <property type="entry name" value="ALDEHYDE DEHYDROGENASE"/>
    <property type="match status" value="1"/>
</dbReference>
<dbReference type="SUPFAM" id="SSF54665">
    <property type="entry name" value="CO dehydrogenase molybdoprotein N-domain-like"/>
    <property type="match status" value="1"/>
</dbReference>
<dbReference type="InterPro" id="IPR000674">
    <property type="entry name" value="Ald_Oxase/Xan_DH_a/b"/>
</dbReference>
<name>A0A6N8IWN2_9BURK</name>
<dbReference type="Proteomes" id="UP000469385">
    <property type="component" value="Unassembled WGS sequence"/>
</dbReference>
<gene>
    <name evidence="3" type="ORF">GON04_13110</name>
</gene>
<evidence type="ECO:0000259" key="2">
    <source>
        <dbReference type="SMART" id="SM01008"/>
    </source>
</evidence>
<dbReference type="Pfam" id="PF20256">
    <property type="entry name" value="MoCoBD_2"/>
    <property type="match status" value="2"/>
</dbReference>
<keyword evidence="1" id="KW-0472">Membrane</keyword>